<dbReference type="AlphaFoldDB" id="A0A061S6Q3"/>
<evidence type="ECO:0000259" key="1">
    <source>
        <dbReference type="Pfam" id="PF13460"/>
    </source>
</evidence>
<dbReference type="CDD" id="cd05243">
    <property type="entry name" value="SDR_a5"/>
    <property type="match status" value="1"/>
</dbReference>
<dbReference type="InterPro" id="IPR016040">
    <property type="entry name" value="NAD(P)-bd_dom"/>
</dbReference>
<evidence type="ECO:0000313" key="3">
    <source>
        <dbReference type="EMBL" id="JAC79943.1"/>
    </source>
</evidence>
<dbReference type="EMBL" id="GBEZ01005352">
    <property type="protein sequence ID" value="JAC79943.1"/>
    <property type="molecule type" value="Transcribed_RNA"/>
</dbReference>
<gene>
    <name evidence="3" type="ORF">TSPGSL018_11451</name>
    <name evidence="2" type="ORF">TSPGSL018_17743</name>
</gene>
<dbReference type="PANTHER" id="PTHR15020">
    <property type="entry name" value="FLAVIN REDUCTASE-RELATED"/>
    <property type="match status" value="1"/>
</dbReference>
<dbReference type="SUPFAM" id="SSF51735">
    <property type="entry name" value="NAD(P)-binding Rossmann-fold domains"/>
    <property type="match status" value="1"/>
</dbReference>
<dbReference type="EMBL" id="GBEZ01022115">
    <property type="protein sequence ID" value="JAC64699.1"/>
    <property type="molecule type" value="Transcribed_RNA"/>
</dbReference>
<feature type="domain" description="NAD(P)-binding" evidence="1">
    <location>
        <begin position="110"/>
        <end position="303"/>
    </location>
</feature>
<sequence>MHCATERFISLPRPSSPRKLSGLPTGKLWIAVRRDPLVFNRRSGRVVNASAPIQTAQQHVGSSLQPKGGSNAQKLSLVTRAASDTSQDFIDVAPEPDAASYEGIKAFVAGASGRTGREIVKALVARGVRVRAMARDTNEAAKLLPGLDQGVEVVKGDVFKFQTLPGAISDCNVVLCATGSASLADPFGPYSVDYQGTKNLVAAAKQAGVKRFVFVSSIGADDVFFPLNLAWGVLFWKKRAEEEIQRSGITYTVVRPGGLLDEPRGEQAGNVVMKGADSFGLPPRSQPGSILRSQVADCCVQALVLPSAAGKVVEVIASNSAPLRSVEELYRSVD</sequence>
<dbReference type="PANTHER" id="PTHR15020:SF42">
    <property type="entry name" value="NAD(P)-BINDING DOMAIN-CONTAINING PROTEIN"/>
    <property type="match status" value="1"/>
</dbReference>
<dbReference type="Pfam" id="PF13460">
    <property type="entry name" value="NAD_binding_10"/>
    <property type="match status" value="1"/>
</dbReference>
<reference evidence="3" key="1">
    <citation type="submission" date="2014-05" db="EMBL/GenBank/DDBJ databases">
        <title>The transcriptome of the halophilic microalga Tetraselmis sp. GSL018 isolated from the Great Salt Lake, Utah.</title>
        <authorList>
            <person name="Jinkerson R.E."/>
            <person name="D'Adamo S."/>
            <person name="Posewitz M.C."/>
        </authorList>
    </citation>
    <scope>NUCLEOTIDE SEQUENCE</scope>
    <source>
        <strain evidence="3">GSL018</strain>
    </source>
</reference>
<protein>
    <submittedName>
        <fullName evidence="3">Nad-dependent epimerase dehydratase</fullName>
    </submittedName>
</protein>
<accession>A0A061S6Q3</accession>
<evidence type="ECO:0000313" key="2">
    <source>
        <dbReference type="EMBL" id="JAC64699.1"/>
    </source>
</evidence>
<proteinExistence type="predicted"/>
<dbReference type="InterPro" id="IPR036291">
    <property type="entry name" value="NAD(P)-bd_dom_sf"/>
</dbReference>
<dbReference type="Gene3D" id="3.40.50.720">
    <property type="entry name" value="NAD(P)-binding Rossmann-like Domain"/>
    <property type="match status" value="1"/>
</dbReference>
<organism evidence="3">
    <name type="scientific">Tetraselmis sp. GSL018</name>
    <dbReference type="NCBI Taxonomy" id="582737"/>
    <lineage>
        <taxon>Eukaryota</taxon>
        <taxon>Viridiplantae</taxon>
        <taxon>Chlorophyta</taxon>
        <taxon>core chlorophytes</taxon>
        <taxon>Chlorodendrophyceae</taxon>
        <taxon>Chlorodendrales</taxon>
        <taxon>Chlorodendraceae</taxon>
        <taxon>Tetraselmis</taxon>
    </lineage>
</organism>
<name>A0A061S6Q3_9CHLO</name>